<keyword evidence="7 9" id="KW-0472">Membrane</keyword>
<dbReference type="EMBL" id="JAVIZC010000003">
    <property type="protein sequence ID" value="MDR6103181.1"/>
    <property type="molecule type" value="Genomic_DNA"/>
</dbReference>
<organism evidence="10 11">
    <name type="scientific">Agrobacterium larrymoorei</name>
    <dbReference type="NCBI Taxonomy" id="160699"/>
    <lineage>
        <taxon>Bacteria</taxon>
        <taxon>Pseudomonadati</taxon>
        <taxon>Pseudomonadota</taxon>
        <taxon>Alphaproteobacteria</taxon>
        <taxon>Hyphomicrobiales</taxon>
        <taxon>Rhizobiaceae</taxon>
        <taxon>Rhizobium/Agrobacterium group</taxon>
        <taxon>Agrobacterium</taxon>
    </lineage>
</organism>
<dbReference type="PANTHER" id="PTHR30574:SF1">
    <property type="entry name" value="SULPHUR TRANSPORT DOMAIN-CONTAINING PROTEIN"/>
    <property type="match status" value="1"/>
</dbReference>
<feature type="transmembrane region" description="Helical" evidence="9">
    <location>
        <begin position="306"/>
        <end position="323"/>
    </location>
</feature>
<comment type="similarity">
    <text evidence="8">Belongs to the TsuA/YedE (TC 9.B.102) family.</text>
</comment>
<accession>A0AAJ2ESK4</accession>
<feature type="transmembrane region" description="Helical" evidence="9">
    <location>
        <begin position="5"/>
        <end position="23"/>
    </location>
</feature>
<evidence type="ECO:0000256" key="5">
    <source>
        <dbReference type="ARBA" id="ARBA00022692"/>
    </source>
</evidence>
<evidence type="ECO:0000256" key="3">
    <source>
        <dbReference type="ARBA" id="ARBA00022475"/>
    </source>
</evidence>
<evidence type="ECO:0000313" key="11">
    <source>
        <dbReference type="Proteomes" id="UP001255601"/>
    </source>
</evidence>
<feature type="transmembrane region" description="Helical" evidence="9">
    <location>
        <begin position="29"/>
        <end position="47"/>
    </location>
</feature>
<evidence type="ECO:0000256" key="9">
    <source>
        <dbReference type="SAM" id="Phobius"/>
    </source>
</evidence>
<evidence type="ECO:0000313" key="10">
    <source>
        <dbReference type="EMBL" id="MDR6103181.1"/>
    </source>
</evidence>
<sequence>MTIRIAPFISVVLLLLIGIWGWFLSQESGGRVLAFSLLAGAAFGIVLQRGRFCFLCNFRDLVEKREAGGVIAILVALAAGAVFYQIVMTAWAPVPQPGRLPPGAHIGPVGWVLALAAAIFGLGAALSGSCLSAHFYRLGEGAFGSLVALAGAGLGFIAGFASWNSLYTATVFDDAPLWLPHGLGYTGALLLSLALLFILVVAALWWSKGRLHAADRERRSPSTLPEISRALFIDRWPPVLTGILIAVISAFAYFRVAPLGVTQELGSVVRTGGLSLGLVPETLAGLDTARGCISAIKTALLSPNGLFVSGLILASFASALFAGQFKPVWPNGRGLALRFIGGLLMGWGGMTALGCTVGVLLSGIHAGAVSGWVFLLFCALGTLVGLRLVKAIGG</sequence>
<dbReference type="GO" id="GO:0005886">
    <property type="term" value="C:plasma membrane"/>
    <property type="evidence" value="ECO:0007669"/>
    <property type="project" value="UniProtKB-SubCell"/>
</dbReference>
<evidence type="ECO:0000256" key="2">
    <source>
        <dbReference type="ARBA" id="ARBA00022448"/>
    </source>
</evidence>
<feature type="transmembrane region" description="Helical" evidence="9">
    <location>
        <begin position="335"/>
        <end position="361"/>
    </location>
</feature>
<name>A0AAJ2ESK4_9HYPH</name>
<dbReference type="PANTHER" id="PTHR30574">
    <property type="entry name" value="INNER MEMBRANE PROTEIN YEDE"/>
    <property type="match status" value="1"/>
</dbReference>
<gene>
    <name evidence="10" type="ORF">QE369_003378</name>
</gene>
<evidence type="ECO:0000256" key="8">
    <source>
        <dbReference type="ARBA" id="ARBA00035655"/>
    </source>
</evidence>
<evidence type="ECO:0000256" key="4">
    <source>
        <dbReference type="ARBA" id="ARBA00022519"/>
    </source>
</evidence>
<evidence type="ECO:0000256" key="7">
    <source>
        <dbReference type="ARBA" id="ARBA00023136"/>
    </source>
</evidence>
<feature type="transmembrane region" description="Helical" evidence="9">
    <location>
        <begin position="183"/>
        <end position="206"/>
    </location>
</feature>
<feature type="transmembrane region" description="Helical" evidence="9">
    <location>
        <begin position="143"/>
        <end position="163"/>
    </location>
</feature>
<keyword evidence="3" id="KW-1003">Cell membrane</keyword>
<dbReference type="Pfam" id="PF04143">
    <property type="entry name" value="Sulf_transp"/>
    <property type="match status" value="1"/>
</dbReference>
<evidence type="ECO:0000256" key="6">
    <source>
        <dbReference type="ARBA" id="ARBA00022989"/>
    </source>
</evidence>
<proteinExistence type="inferred from homology"/>
<keyword evidence="4" id="KW-0997">Cell inner membrane</keyword>
<comment type="subcellular location">
    <subcellularLocation>
        <location evidence="1">Cell inner membrane</location>
        <topology evidence="1">Multi-pass membrane protein</topology>
    </subcellularLocation>
</comment>
<keyword evidence="2" id="KW-0813">Transport</keyword>
<dbReference type="AlphaFoldDB" id="A0AAJ2ESK4"/>
<reference evidence="10" key="1">
    <citation type="submission" date="2023-08" db="EMBL/GenBank/DDBJ databases">
        <title>Functional and genomic diversity of the sorghum phyllosphere microbiome.</title>
        <authorList>
            <person name="Shade A."/>
        </authorList>
    </citation>
    <scope>NUCLEOTIDE SEQUENCE</scope>
    <source>
        <strain evidence="10">SORGH_AS_0974</strain>
    </source>
</reference>
<dbReference type="InterPro" id="IPR007272">
    <property type="entry name" value="Sulf_transp_TsuA/YedE"/>
</dbReference>
<keyword evidence="5 9" id="KW-0812">Transmembrane</keyword>
<protein>
    <submittedName>
        <fullName evidence="10">Membrane protein YedE/YeeE</fullName>
    </submittedName>
</protein>
<feature type="transmembrane region" description="Helical" evidence="9">
    <location>
        <begin position="236"/>
        <end position="254"/>
    </location>
</feature>
<feature type="transmembrane region" description="Helical" evidence="9">
    <location>
        <begin position="111"/>
        <end position="131"/>
    </location>
</feature>
<dbReference type="RefSeq" id="WP_309771650.1">
    <property type="nucleotide sequence ID" value="NZ_JAVIZC010000003.1"/>
</dbReference>
<feature type="transmembrane region" description="Helical" evidence="9">
    <location>
        <begin position="367"/>
        <end position="389"/>
    </location>
</feature>
<comment type="caution">
    <text evidence="10">The sequence shown here is derived from an EMBL/GenBank/DDBJ whole genome shotgun (WGS) entry which is preliminary data.</text>
</comment>
<dbReference type="Proteomes" id="UP001255601">
    <property type="component" value="Unassembled WGS sequence"/>
</dbReference>
<evidence type="ECO:0000256" key="1">
    <source>
        <dbReference type="ARBA" id="ARBA00004429"/>
    </source>
</evidence>
<feature type="transmembrane region" description="Helical" evidence="9">
    <location>
        <begin position="68"/>
        <end position="91"/>
    </location>
</feature>
<keyword evidence="6 9" id="KW-1133">Transmembrane helix</keyword>